<reference evidence="1 2" key="1">
    <citation type="submission" date="2016-03" db="EMBL/GenBank/DDBJ databases">
        <title>Genome sequence of Mycoplasma gallinarum strain Mgn_IPT.</title>
        <authorList>
            <person name="Yacoub E."/>
            <person name="Sirand-Pugnet P."/>
            <person name="Barre A."/>
            <person name="Maurier F."/>
            <person name="Blanchard A."/>
            <person name="Ben Abdelmoumen B.M."/>
        </authorList>
    </citation>
    <scope>NUCLEOTIDE SEQUENCE [LARGE SCALE GENOMIC DNA]</scope>
    <source>
        <strain evidence="1 2">Mgn_IPT</strain>
    </source>
</reference>
<organism evidence="1 2">
    <name type="scientific">Mycoplasmopsis gallinarum</name>
    <dbReference type="NCBI Taxonomy" id="29557"/>
    <lineage>
        <taxon>Bacteria</taxon>
        <taxon>Bacillati</taxon>
        <taxon>Mycoplasmatota</taxon>
        <taxon>Mycoplasmoidales</taxon>
        <taxon>Metamycoplasmataceae</taxon>
        <taxon>Mycoplasmopsis</taxon>
    </lineage>
</organism>
<dbReference type="InterPro" id="IPR050238">
    <property type="entry name" value="DNA_Rep/Repair_Clamp_Loader"/>
</dbReference>
<comment type="caution">
    <text evidence="1">The sequence shown here is derived from an EMBL/GenBank/DDBJ whole genome shotgun (WGS) entry which is preliminary data.</text>
</comment>
<dbReference type="SUPFAM" id="SSF52540">
    <property type="entry name" value="P-loop containing nucleoside triphosphate hydrolases"/>
    <property type="match status" value="1"/>
</dbReference>
<name>A0A168R7J3_9BACT</name>
<proteinExistence type="predicted"/>
<protein>
    <recommendedName>
        <fullName evidence="3">DNA polymerase III subunit delta</fullName>
    </recommendedName>
</protein>
<evidence type="ECO:0000313" key="2">
    <source>
        <dbReference type="Proteomes" id="UP000076983"/>
    </source>
</evidence>
<dbReference type="RefSeq" id="WP_063626329.1">
    <property type="nucleotide sequence ID" value="NZ_LVLH01000048.1"/>
</dbReference>
<dbReference type="PANTHER" id="PTHR11669">
    <property type="entry name" value="REPLICATION FACTOR C / DNA POLYMERASE III GAMMA-TAU SUBUNIT"/>
    <property type="match status" value="1"/>
</dbReference>
<dbReference type="PANTHER" id="PTHR11669:SF0">
    <property type="entry name" value="PROTEIN STICHEL-LIKE 2"/>
    <property type="match status" value="1"/>
</dbReference>
<dbReference type="InterPro" id="IPR027417">
    <property type="entry name" value="P-loop_NTPase"/>
</dbReference>
<evidence type="ECO:0008006" key="3">
    <source>
        <dbReference type="Google" id="ProtNLM"/>
    </source>
</evidence>
<dbReference type="Proteomes" id="UP000076983">
    <property type="component" value="Unassembled WGS sequence"/>
</dbReference>
<dbReference type="Pfam" id="PF13177">
    <property type="entry name" value="DNA_pol3_delta2"/>
    <property type="match status" value="1"/>
</dbReference>
<evidence type="ECO:0000313" key="1">
    <source>
        <dbReference type="EMBL" id="OAB48681.1"/>
    </source>
</evidence>
<dbReference type="GO" id="GO:0006261">
    <property type="term" value="P:DNA-templated DNA replication"/>
    <property type="evidence" value="ECO:0007669"/>
    <property type="project" value="TreeGrafter"/>
</dbReference>
<dbReference type="EMBL" id="LVLH01000048">
    <property type="protein sequence ID" value="OAB48681.1"/>
    <property type="molecule type" value="Genomic_DNA"/>
</dbReference>
<dbReference type="AlphaFoldDB" id="A0A168R7J3"/>
<accession>A0A168R7J3</accession>
<dbReference type="OrthoDB" id="396138at2"/>
<gene>
    <name evidence="1" type="ORF">MGALLINA_05680</name>
</gene>
<keyword evidence="2" id="KW-1185">Reference proteome</keyword>
<dbReference type="PATRIC" id="fig|29557.3.peg.575"/>
<sequence>MNNLDNNFKKIIDNSVNQNKIHHCYLLKSNHKIDLNKYILYMLNTFNNSDFTDLNRENLTPNIQILNFDKSGKDLQKDSLISYFEDSNFALFSTKIFKIYVIYNIEQAHINALNAILKTIESPSQNVIFIFTTDEISKVLNTIKSRSLILNIYENNEDSLFNHLNIEQKIPKNEAWLLANLYFSLTELNDEFNLKYLENLNYFFNLIMKKEHFDYSFYNFFINLNKKDNYGELIFYFNLFKFILYLTLLEKKETENKKINKVVEILLTQDRNKIQQLYLTLELFFEDLKLKNLNIQLLAEKTLIKLMEIYG</sequence>
<dbReference type="Gene3D" id="3.40.50.300">
    <property type="entry name" value="P-loop containing nucleotide triphosphate hydrolases"/>
    <property type="match status" value="1"/>
</dbReference>
<dbReference type="STRING" id="29557.MGALLINA_05680"/>